<keyword evidence="2" id="KW-1185">Reference proteome</keyword>
<protein>
    <submittedName>
        <fullName evidence="1">Uncharacterized protein</fullName>
    </submittedName>
</protein>
<organism evidence="1 2">
    <name type="scientific">Trifolium subterraneum</name>
    <name type="common">Subterranean clover</name>
    <dbReference type="NCBI Taxonomy" id="3900"/>
    <lineage>
        <taxon>Eukaryota</taxon>
        <taxon>Viridiplantae</taxon>
        <taxon>Streptophyta</taxon>
        <taxon>Embryophyta</taxon>
        <taxon>Tracheophyta</taxon>
        <taxon>Spermatophyta</taxon>
        <taxon>Magnoliopsida</taxon>
        <taxon>eudicotyledons</taxon>
        <taxon>Gunneridae</taxon>
        <taxon>Pentapetalae</taxon>
        <taxon>rosids</taxon>
        <taxon>fabids</taxon>
        <taxon>Fabales</taxon>
        <taxon>Fabaceae</taxon>
        <taxon>Papilionoideae</taxon>
        <taxon>50 kb inversion clade</taxon>
        <taxon>NPAAA clade</taxon>
        <taxon>Hologalegina</taxon>
        <taxon>IRL clade</taxon>
        <taxon>Trifolieae</taxon>
        <taxon>Trifolium</taxon>
    </lineage>
</organism>
<evidence type="ECO:0000313" key="2">
    <source>
        <dbReference type="Proteomes" id="UP000242715"/>
    </source>
</evidence>
<proteinExistence type="predicted"/>
<sequence>MAEKEREVKVESWAAFYSSKGNKRRDGPKSKCEHCRKSGHVKAGCFEIIGYPANWETRRTQYRQLRQGEQSSAHMARVEEGIKKENAETSNLGRALYGMHKGYSNMADDKEEIEEASVYDISNEAIHNLKDAGGEEIEEIEVETQAVHEEIEREDSSGEEMEVQIEEETQNVLEEMELPPRTRQPSTRLKDLSELGRLEIETRRKIEDIPIEGGVNDGEMRSGQQREVVTQTIDDMTSDDGGEIIMVPTTQVNVVLDEEFNEQVQNELRVVKQLWADMADQEKPFTPVVLKRN</sequence>
<dbReference type="OrthoDB" id="687178at2759"/>
<reference evidence="2" key="1">
    <citation type="journal article" date="2017" name="Front. Plant Sci.">
        <title>Climate Clever Clovers: New Paradigm to Reduce the Environmental Footprint of Ruminants by Breeding Low Methanogenic Forages Utilizing Haplotype Variation.</title>
        <authorList>
            <person name="Kaur P."/>
            <person name="Appels R."/>
            <person name="Bayer P.E."/>
            <person name="Keeble-Gagnere G."/>
            <person name="Wang J."/>
            <person name="Hirakawa H."/>
            <person name="Shirasawa K."/>
            <person name="Vercoe P."/>
            <person name="Stefanova K."/>
            <person name="Durmic Z."/>
            <person name="Nichols P."/>
            <person name="Revell C."/>
            <person name="Isobe S.N."/>
            <person name="Edwards D."/>
            <person name="Erskine W."/>
        </authorList>
    </citation>
    <scope>NUCLEOTIDE SEQUENCE [LARGE SCALE GENOMIC DNA]</scope>
    <source>
        <strain evidence="2">cv. Daliak</strain>
    </source>
</reference>
<dbReference type="Proteomes" id="UP000242715">
    <property type="component" value="Unassembled WGS sequence"/>
</dbReference>
<evidence type="ECO:0000313" key="1">
    <source>
        <dbReference type="EMBL" id="GAU27525.1"/>
    </source>
</evidence>
<dbReference type="EMBL" id="DF973356">
    <property type="protein sequence ID" value="GAU27525.1"/>
    <property type="molecule type" value="Genomic_DNA"/>
</dbReference>
<name>A0A2Z6MUZ4_TRISU</name>
<gene>
    <name evidence="1" type="ORF">TSUD_147190</name>
</gene>
<dbReference type="AlphaFoldDB" id="A0A2Z6MUZ4"/>
<accession>A0A2Z6MUZ4</accession>